<protein>
    <submittedName>
        <fullName evidence="2">Uncharacterized protein</fullName>
    </submittedName>
</protein>
<evidence type="ECO:0000313" key="3">
    <source>
        <dbReference type="Proteomes" id="UP001056436"/>
    </source>
</evidence>
<comment type="caution">
    <text evidence="2">The sequence shown here is derived from an EMBL/GenBank/DDBJ whole genome shotgun (WGS) entry which is preliminary data.</text>
</comment>
<name>A0A9P9X3H6_9PEZI</name>
<organism evidence="2 3">
    <name type="scientific">Colletotrichum abscissum</name>
    <dbReference type="NCBI Taxonomy" id="1671311"/>
    <lineage>
        <taxon>Eukaryota</taxon>
        <taxon>Fungi</taxon>
        <taxon>Dikarya</taxon>
        <taxon>Ascomycota</taxon>
        <taxon>Pezizomycotina</taxon>
        <taxon>Sordariomycetes</taxon>
        <taxon>Hypocreomycetidae</taxon>
        <taxon>Glomerellales</taxon>
        <taxon>Glomerellaceae</taxon>
        <taxon>Colletotrichum</taxon>
        <taxon>Colletotrichum acutatum species complex</taxon>
    </lineage>
</organism>
<dbReference type="AlphaFoldDB" id="A0A9P9X3H6"/>
<evidence type="ECO:0000313" key="2">
    <source>
        <dbReference type="EMBL" id="KAI3534599.1"/>
    </source>
</evidence>
<feature type="region of interest" description="Disordered" evidence="1">
    <location>
        <begin position="157"/>
        <end position="176"/>
    </location>
</feature>
<evidence type="ECO:0000256" key="1">
    <source>
        <dbReference type="SAM" id="MobiDB-lite"/>
    </source>
</evidence>
<dbReference type="OrthoDB" id="3921745at2759"/>
<feature type="region of interest" description="Disordered" evidence="1">
    <location>
        <begin position="28"/>
        <end position="63"/>
    </location>
</feature>
<gene>
    <name evidence="2" type="ORF">CABS02_13180</name>
</gene>
<sequence>MTTSFSLPKPVKAPTPSCVTEDVARGLERGKAFTSPQEATQRRTRQDFGSELPPCRPFFSDERRQTSLPHLRELDLFSTCTRPISAIHRSHTIESPEIFRASATPFSAAQGPVPPAAYCHQSRSSLATATLHRWHGSQDLTAVRSCRPDRLSVDLPTRETAPRGLRRPRRPSSQPRCNVPYTIEQIDFIAYFRDDLRLPWKTVEEQFAVVFPRDVNRGHRRRAPGLQGIYYRQNNRSSKQDSDGFLMFDSTDGSFASKRRCWGRGGKTTGSNGLLATHPERAVNYAWVSVEHKTQCSIGCTCFPSPVLFFPFVFPFYPSSPPPPNPGLGTVFTVELKSGADECAGRKR</sequence>
<dbReference type="Proteomes" id="UP001056436">
    <property type="component" value="Unassembled WGS sequence"/>
</dbReference>
<keyword evidence="3" id="KW-1185">Reference proteome</keyword>
<dbReference type="EMBL" id="SDAQ01000143">
    <property type="protein sequence ID" value="KAI3534599.1"/>
    <property type="molecule type" value="Genomic_DNA"/>
</dbReference>
<proteinExistence type="predicted"/>
<reference evidence="2" key="1">
    <citation type="submission" date="2019-01" db="EMBL/GenBank/DDBJ databases">
        <title>Colletotrichum abscissum LGMF1257.</title>
        <authorList>
            <person name="Baroncelli R."/>
        </authorList>
    </citation>
    <scope>NUCLEOTIDE SEQUENCE</scope>
    <source>
        <strain evidence="2">Ca142</strain>
    </source>
</reference>
<accession>A0A9P9X3H6</accession>